<keyword evidence="2" id="KW-0732">Signal</keyword>
<dbReference type="AlphaFoldDB" id="A0A9P8VD95"/>
<proteinExistence type="predicted"/>
<keyword evidence="4" id="KW-1185">Reference proteome</keyword>
<name>A0A9P8VD95_9PEZI</name>
<evidence type="ECO:0000256" key="1">
    <source>
        <dbReference type="SAM" id="MobiDB-lite"/>
    </source>
</evidence>
<protein>
    <submittedName>
        <fullName evidence="3">Uncharacterized protein</fullName>
    </submittedName>
</protein>
<feature type="compositionally biased region" description="Basic and acidic residues" evidence="1">
    <location>
        <begin position="80"/>
        <end position="89"/>
    </location>
</feature>
<evidence type="ECO:0000256" key="2">
    <source>
        <dbReference type="SAM" id="SignalP"/>
    </source>
</evidence>
<feature type="region of interest" description="Disordered" evidence="1">
    <location>
        <begin position="49"/>
        <end position="89"/>
    </location>
</feature>
<gene>
    <name evidence="3" type="ORF">F5X68DRAFT_78619</name>
</gene>
<feature type="compositionally biased region" description="Basic residues" evidence="1">
    <location>
        <begin position="54"/>
        <end position="68"/>
    </location>
</feature>
<feature type="signal peptide" evidence="2">
    <location>
        <begin position="1"/>
        <end position="18"/>
    </location>
</feature>
<evidence type="ECO:0000313" key="4">
    <source>
        <dbReference type="Proteomes" id="UP000770015"/>
    </source>
</evidence>
<accession>A0A9P8VD95</accession>
<reference evidence="3" key="1">
    <citation type="journal article" date="2021" name="Nat. Commun.">
        <title>Genetic determinants of endophytism in the Arabidopsis root mycobiome.</title>
        <authorList>
            <person name="Mesny F."/>
            <person name="Miyauchi S."/>
            <person name="Thiergart T."/>
            <person name="Pickel B."/>
            <person name="Atanasova L."/>
            <person name="Karlsson M."/>
            <person name="Huettel B."/>
            <person name="Barry K.W."/>
            <person name="Haridas S."/>
            <person name="Chen C."/>
            <person name="Bauer D."/>
            <person name="Andreopoulos W."/>
            <person name="Pangilinan J."/>
            <person name="LaButti K."/>
            <person name="Riley R."/>
            <person name="Lipzen A."/>
            <person name="Clum A."/>
            <person name="Drula E."/>
            <person name="Henrissat B."/>
            <person name="Kohler A."/>
            <person name="Grigoriev I.V."/>
            <person name="Martin F.M."/>
            <person name="Hacquard S."/>
        </authorList>
    </citation>
    <scope>NUCLEOTIDE SEQUENCE</scope>
    <source>
        <strain evidence="3">MPI-SDFR-AT-0117</strain>
    </source>
</reference>
<dbReference type="Proteomes" id="UP000770015">
    <property type="component" value="Unassembled WGS sequence"/>
</dbReference>
<evidence type="ECO:0000313" key="3">
    <source>
        <dbReference type="EMBL" id="KAH6688267.1"/>
    </source>
</evidence>
<comment type="caution">
    <text evidence="3">The sequence shown here is derived from an EMBL/GenBank/DDBJ whole genome shotgun (WGS) entry which is preliminary data.</text>
</comment>
<dbReference type="EMBL" id="JAGSXJ010000009">
    <property type="protein sequence ID" value="KAH6688267.1"/>
    <property type="molecule type" value="Genomic_DNA"/>
</dbReference>
<organism evidence="3 4">
    <name type="scientific">Plectosphaerella plurivora</name>
    <dbReference type="NCBI Taxonomy" id="936078"/>
    <lineage>
        <taxon>Eukaryota</taxon>
        <taxon>Fungi</taxon>
        <taxon>Dikarya</taxon>
        <taxon>Ascomycota</taxon>
        <taxon>Pezizomycotina</taxon>
        <taxon>Sordariomycetes</taxon>
        <taxon>Hypocreomycetidae</taxon>
        <taxon>Glomerellales</taxon>
        <taxon>Plectosphaerellaceae</taxon>
        <taxon>Plectosphaerella</taxon>
    </lineage>
</organism>
<feature type="chain" id="PRO_5040242307" evidence="2">
    <location>
        <begin position="19"/>
        <end position="160"/>
    </location>
</feature>
<sequence length="160" mass="17597">MPTATAFLLLIELPHNHGFDWACDARGLHWAPKAESVFYVPHQHLAPHPQCHVARSRRKKEPLHRKGEKRGNLPGPSSPRGEHREDDGRWPMRRKLRYLAVLQGLVTACHAVPPTCLLNMSVAAENPWPESCGGSAGDATCCPATGTRKDAASATEMGRK</sequence>